<dbReference type="Proteomes" id="UP000574717">
    <property type="component" value="Unassembled WGS sequence"/>
</dbReference>
<evidence type="ECO:0000313" key="2">
    <source>
        <dbReference type="Proteomes" id="UP000574717"/>
    </source>
</evidence>
<feature type="non-terminal residue" evidence="1">
    <location>
        <position position="1"/>
    </location>
</feature>
<dbReference type="EMBL" id="BLRU01000561">
    <property type="protein sequence ID" value="GFP20624.1"/>
    <property type="molecule type" value="Genomic_DNA"/>
</dbReference>
<sequence>TDEFGALTGKLGLVEGVSVKSALSKGK</sequence>
<accession>A0A6V8NMQ3</accession>
<evidence type="ECO:0000313" key="1">
    <source>
        <dbReference type="EMBL" id="GFP20624.1"/>
    </source>
</evidence>
<dbReference type="AlphaFoldDB" id="A0A6V8NMQ3"/>
<gene>
    <name evidence="1" type="ORF">HKBW3S03_02127</name>
</gene>
<protein>
    <submittedName>
        <fullName evidence="1">Uncharacterized protein</fullName>
    </submittedName>
</protein>
<organism evidence="1 2">
    <name type="scientific">Candidatus Hakubella thermalkaliphila</name>
    <dbReference type="NCBI Taxonomy" id="2754717"/>
    <lineage>
        <taxon>Bacteria</taxon>
        <taxon>Bacillati</taxon>
        <taxon>Actinomycetota</taxon>
        <taxon>Actinomycetota incertae sedis</taxon>
        <taxon>Candidatus Hakubellales</taxon>
        <taxon>Candidatus Hakubellaceae</taxon>
        <taxon>Candidatus Hakubella</taxon>
    </lineage>
</organism>
<proteinExistence type="predicted"/>
<reference evidence="1 2" key="1">
    <citation type="journal article" date="2020" name="Front. Microbiol.">
        <title>Single-cell genomics of novel Actinobacteria with the Wood-Ljungdahl pathway discovered in a serpentinizing system.</title>
        <authorList>
            <person name="Merino N."/>
            <person name="Kawai M."/>
            <person name="Boyd E.S."/>
            <person name="Colman D.R."/>
            <person name="McGlynn S.E."/>
            <person name="Nealson K.H."/>
            <person name="Kurokawa K."/>
            <person name="Hongoh Y."/>
        </authorList>
    </citation>
    <scope>NUCLEOTIDE SEQUENCE [LARGE SCALE GENOMIC DNA]</scope>
    <source>
        <strain evidence="1 2">S03</strain>
    </source>
</reference>
<name>A0A6V8NMQ3_9ACTN</name>
<comment type="caution">
    <text evidence="1">The sequence shown here is derived from an EMBL/GenBank/DDBJ whole genome shotgun (WGS) entry which is preliminary data.</text>
</comment>